<evidence type="ECO:0000313" key="1">
    <source>
        <dbReference type="EMBL" id="APA05931.1"/>
    </source>
</evidence>
<organism evidence="1 2">
    <name type="scientific">Sclerotinia sclerotiorum (strain ATCC 18683 / 1980 / Ss-1)</name>
    <name type="common">White mold</name>
    <name type="synonym">Whetzelinia sclerotiorum</name>
    <dbReference type="NCBI Taxonomy" id="665079"/>
    <lineage>
        <taxon>Eukaryota</taxon>
        <taxon>Fungi</taxon>
        <taxon>Dikarya</taxon>
        <taxon>Ascomycota</taxon>
        <taxon>Pezizomycotina</taxon>
        <taxon>Leotiomycetes</taxon>
        <taxon>Helotiales</taxon>
        <taxon>Sclerotiniaceae</taxon>
        <taxon>Sclerotinia</taxon>
    </lineage>
</organism>
<dbReference type="EMBL" id="CP017814">
    <property type="protein sequence ID" value="APA05931.1"/>
    <property type="molecule type" value="Genomic_DNA"/>
</dbReference>
<evidence type="ECO:0000313" key="2">
    <source>
        <dbReference type="Proteomes" id="UP000177798"/>
    </source>
</evidence>
<dbReference type="RefSeq" id="XP_001597472.1">
    <property type="nucleotide sequence ID" value="XM_001597422.1"/>
</dbReference>
<dbReference type="KEGG" id="ssl:SS1G_01666"/>
<dbReference type="AlphaFoldDB" id="A0A1D9PT88"/>
<dbReference type="VEuPathDB" id="FungiDB:sscle_01g007010"/>
<sequence>MSDPNIKERTVKQVDVDHKIEINLPANAPSGKPHIIMWDAVKRDNIPHDLSTVDVIVTVLFELNLSALAHLFDTQIEQFYCWWKGNDGIEDLEDTEDDSSDGSGANLPY</sequence>
<dbReference type="Proteomes" id="UP000177798">
    <property type="component" value="Chromosome 1"/>
</dbReference>
<dbReference type="OrthoDB" id="3546937at2759"/>
<reference evidence="2" key="1">
    <citation type="journal article" date="2017" name="Genome Biol. Evol.">
        <title>The complete genome sequence of the phytopathogenic fungus Sclerotinia sclerotiorum reveals insights into the genome architecture of broad host range pathogens.</title>
        <authorList>
            <person name="Derbyshire M."/>
            <person name="Denton-Giles M."/>
            <person name="Hegedus D."/>
            <person name="Seifbarghy S."/>
            <person name="Rollins J."/>
            <person name="van Kan J."/>
            <person name="Seidl M.F."/>
            <person name="Faino L."/>
            <person name="Mbengue M."/>
            <person name="Navaud O."/>
            <person name="Raffaele S."/>
            <person name="Hammond-Kosack K."/>
            <person name="Heard S."/>
            <person name="Oliver R."/>
        </authorList>
    </citation>
    <scope>NUCLEOTIDE SEQUENCE [LARGE SCALE GENOMIC DNA]</scope>
    <source>
        <strain evidence="2">ATCC 18683 / 1980 / Ss-1</strain>
    </source>
</reference>
<name>A0A1D9PT88_SCLS1</name>
<gene>
    <name evidence="1" type="ORF">sscle_01g007010</name>
</gene>
<accession>A0A1D9PT88</accession>
<protein>
    <submittedName>
        <fullName evidence="1">Uncharacterized protein</fullName>
    </submittedName>
</protein>
<proteinExistence type="predicted"/>